<dbReference type="SMART" id="SM00275">
    <property type="entry name" value="G_alpha"/>
    <property type="match status" value="1"/>
</dbReference>
<keyword evidence="4" id="KW-0807">Transducer</keyword>
<accession>A0A6B2L9R3</accession>
<organism evidence="7">
    <name type="scientific">Arcella intermedia</name>
    <dbReference type="NCBI Taxonomy" id="1963864"/>
    <lineage>
        <taxon>Eukaryota</taxon>
        <taxon>Amoebozoa</taxon>
        <taxon>Tubulinea</taxon>
        <taxon>Elardia</taxon>
        <taxon>Arcellinida</taxon>
        <taxon>Sphaerothecina</taxon>
        <taxon>Arcellidae</taxon>
        <taxon>Arcella</taxon>
    </lineage>
</organism>
<evidence type="ECO:0000256" key="3">
    <source>
        <dbReference type="ARBA" id="ARBA00023134"/>
    </source>
</evidence>
<dbReference type="GO" id="GO:0046872">
    <property type="term" value="F:metal ion binding"/>
    <property type="evidence" value="ECO:0007669"/>
    <property type="project" value="UniProtKB-KW"/>
</dbReference>
<dbReference type="InterPro" id="IPR011025">
    <property type="entry name" value="GproteinA_insert"/>
</dbReference>
<keyword evidence="3 5" id="KW-0342">GTP-binding</keyword>
<dbReference type="GO" id="GO:0005737">
    <property type="term" value="C:cytoplasm"/>
    <property type="evidence" value="ECO:0007669"/>
    <property type="project" value="TreeGrafter"/>
</dbReference>
<dbReference type="FunFam" id="3.40.50.300:FF:000720">
    <property type="entry name" value="Guanine nucleotide-binding protein G(k) subunit alpha"/>
    <property type="match status" value="1"/>
</dbReference>
<dbReference type="GO" id="GO:0005834">
    <property type="term" value="C:heterotrimeric G-protein complex"/>
    <property type="evidence" value="ECO:0007669"/>
    <property type="project" value="TreeGrafter"/>
</dbReference>
<protein>
    <submittedName>
        <fullName evidence="7">Uncharacterized protein</fullName>
    </submittedName>
</protein>
<proteinExistence type="predicted"/>
<dbReference type="SUPFAM" id="SSF47895">
    <property type="entry name" value="Transducin (alpha subunit), insertion domain"/>
    <property type="match status" value="1"/>
</dbReference>
<evidence type="ECO:0000313" key="7">
    <source>
        <dbReference type="EMBL" id="NDV33655.1"/>
    </source>
</evidence>
<dbReference type="EMBL" id="GIBP01004686">
    <property type="protein sequence ID" value="NDV33655.1"/>
    <property type="molecule type" value="Transcribed_RNA"/>
</dbReference>
<dbReference type="PANTHER" id="PTHR10218">
    <property type="entry name" value="GTP-BINDING PROTEIN ALPHA SUBUNIT"/>
    <property type="match status" value="1"/>
</dbReference>
<feature type="binding site" evidence="6">
    <location>
        <position position="14"/>
    </location>
    <ligand>
        <name>Mg(2+)</name>
        <dbReference type="ChEBI" id="CHEBI:18420"/>
    </ligand>
</feature>
<dbReference type="SUPFAM" id="SSF52540">
    <property type="entry name" value="P-loop containing nucleoside triphosphate hydrolases"/>
    <property type="match status" value="1"/>
</dbReference>
<dbReference type="Gene3D" id="1.10.400.10">
    <property type="entry name" value="GI Alpha 1, domain 2-like"/>
    <property type="match status" value="1"/>
</dbReference>
<evidence type="ECO:0000256" key="2">
    <source>
        <dbReference type="ARBA" id="ARBA00022741"/>
    </source>
</evidence>
<dbReference type="PANTHER" id="PTHR10218:SF302">
    <property type="entry name" value="GUANINE NUCLEOTIDE-BINDING PROTEIN ALPHA-5 SUBUNIT"/>
    <property type="match status" value="1"/>
</dbReference>
<dbReference type="Gene3D" id="3.40.50.300">
    <property type="entry name" value="P-loop containing nucleotide triphosphate hydrolases"/>
    <property type="match status" value="1"/>
</dbReference>
<feature type="binding site" evidence="5">
    <location>
        <begin position="240"/>
        <end position="243"/>
    </location>
    <ligand>
        <name>GTP</name>
        <dbReference type="ChEBI" id="CHEBI:37565"/>
    </ligand>
</feature>
<name>A0A6B2L9R3_9EUKA</name>
<feature type="binding site" evidence="6">
    <location>
        <position position="146"/>
    </location>
    <ligand>
        <name>Mg(2+)</name>
        <dbReference type="ChEBI" id="CHEBI:18420"/>
    </ligand>
</feature>
<feature type="binding site" evidence="5">
    <location>
        <begin position="165"/>
        <end position="169"/>
    </location>
    <ligand>
        <name>GTP</name>
        <dbReference type="ChEBI" id="CHEBI:37565"/>
    </ligand>
</feature>
<feature type="binding site" evidence="5">
    <location>
        <begin position="140"/>
        <end position="146"/>
    </location>
    <ligand>
        <name>GTP</name>
        <dbReference type="ChEBI" id="CHEBI:37565"/>
    </ligand>
</feature>
<dbReference type="CDD" id="cd00066">
    <property type="entry name" value="G-alpha"/>
    <property type="match status" value="1"/>
</dbReference>
<reference evidence="7" key="1">
    <citation type="journal article" date="2020" name="J. Eukaryot. Microbiol.">
        <title>De novo Sequencing, Assembly and Annotation of the Transcriptome for the Free-Living Testate Amoeba Arcella intermedia.</title>
        <authorList>
            <person name="Ribeiro G.M."/>
            <person name="Porfirio-Sousa A.L."/>
            <person name="Maurer-Alcala X.X."/>
            <person name="Katz L.A."/>
            <person name="Lahr D.J.G."/>
        </authorList>
    </citation>
    <scope>NUCLEOTIDE SEQUENCE</scope>
</reference>
<dbReference type="PRINTS" id="PR00318">
    <property type="entry name" value="GPROTEINA"/>
</dbReference>
<keyword evidence="6" id="KW-0460">Magnesium</keyword>
<keyword evidence="1 6" id="KW-0479">Metal-binding</keyword>
<dbReference type="GO" id="GO:0003924">
    <property type="term" value="F:GTPase activity"/>
    <property type="evidence" value="ECO:0007669"/>
    <property type="project" value="InterPro"/>
</dbReference>
<keyword evidence="2 5" id="KW-0547">Nucleotide-binding</keyword>
<sequence length="325" mass="37188">MKVLTLGISGSGKTTFAKQMKIITSGGFGEEEVKGHREIVIKNVLIGIQELVKQAEKLEYHVEGENRKHCRFFTQMAVVETEWNEKIAEKVKVLWQDAAIQKTWQAAPGFQLQMNHMDYFMDHLDRISSPDYVPTNEDVLRARQRTTGEQSTFFVFEKVGWHLIDVGGQRPERAKWESIITSKDSVNAIIFFGALDEFNMASTEETGKTKMEISIQVFHELLHSETYTARRNITLILFLNKLDLLTSKLNKEDDKKAFHNLFPSWDGTTDGACECVRLKFVEGFQEIPIRSHSICALDTSLMTTVFQEVRQTIFENRLLSSGVNV</sequence>
<evidence type="ECO:0000256" key="1">
    <source>
        <dbReference type="ARBA" id="ARBA00022723"/>
    </source>
</evidence>
<evidence type="ECO:0000256" key="6">
    <source>
        <dbReference type="PIRSR" id="PIRSR601019-2"/>
    </source>
</evidence>
<evidence type="ECO:0000256" key="5">
    <source>
        <dbReference type="PIRSR" id="PIRSR601019-1"/>
    </source>
</evidence>
<evidence type="ECO:0000256" key="4">
    <source>
        <dbReference type="ARBA" id="ARBA00023224"/>
    </source>
</evidence>
<dbReference type="InterPro" id="IPR027417">
    <property type="entry name" value="P-loop_NTPase"/>
</dbReference>
<dbReference type="GO" id="GO:0007188">
    <property type="term" value="P:adenylate cyclase-modulating G protein-coupled receptor signaling pathway"/>
    <property type="evidence" value="ECO:0007669"/>
    <property type="project" value="TreeGrafter"/>
</dbReference>
<dbReference type="GO" id="GO:0005525">
    <property type="term" value="F:GTP binding"/>
    <property type="evidence" value="ECO:0007669"/>
    <property type="project" value="UniProtKB-KW"/>
</dbReference>
<dbReference type="InterPro" id="IPR001019">
    <property type="entry name" value="Gprotein_alpha_su"/>
</dbReference>
<dbReference type="PROSITE" id="PS51882">
    <property type="entry name" value="G_ALPHA"/>
    <property type="match status" value="1"/>
</dbReference>
<dbReference type="GO" id="GO:0031683">
    <property type="term" value="F:G-protein beta/gamma-subunit complex binding"/>
    <property type="evidence" value="ECO:0007669"/>
    <property type="project" value="InterPro"/>
</dbReference>
<dbReference type="AlphaFoldDB" id="A0A6B2L9R3"/>
<dbReference type="GO" id="GO:0001664">
    <property type="term" value="F:G protein-coupled receptor binding"/>
    <property type="evidence" value="ECO:0007669"/>
    <property type="project" value="TreeGrafter"/>
</dbReference>
<feature type="binding site" evidence="5">
    <location>
        <position position="296"/>
    </location>
    <ligand>
        <name>GTP</name>
        <dbReference type="ChEBI" id="CHEBI:37565"/>
    </ligand>
</feature>
<dbReference type="Pfam" id="PF00503">
    <property type="entry name" value="G-alpha"/>
    <property type="match status" value="1"/>
</dbReference>